<feature type="signal peptide" evidence="1">
    <location>
        <begin position="1"/>
        <end position="21"/>
    </location>
</feature>
<organism evidence="2">
    <name type="scientific">Sesamum calycinum</name>
    <dbReference type="NCBI Taxonomy" id="2727403"/>
    <lineage>
        <taxon>Eukaryota</taxon>
        <taxon>Viridiplantae</taxon>
        <taxon>Streptophyta</taxon>
        <taxon>Embryophyta</taxon>
        <taxon>Tracheophyta</taxon>
        <taxon>Spermatophyta</taxon>
        <taxon>Magnoliopsida</taxon>
        <taxon>eudicotyledons</taxon>
        <taxon>Gunneridae</taxon>
        <taxon>Pentapetalae</taxon>
        <taxon>asterids</taxon>
        <taxon>lamiids</taxon>
        <taxon>Lamiales</taxon>
        <taxon>Pedaliaceae</taxon>
        <taxon>Sesamum</taxon>
    </lineage>
</organism>
<protein>
    <submittedName>
        <fullName evidence="2">Receptor-like protein kinase FERONIA</fullName>
    </submittedName>
</protein>
<reference evidence="2" key="2">
    <citation type="journal article" date="2024" name="Plant">
        <title>Genomic evolution and insights into agronomic trait innovations of Sesamum species.</title>
        <authorList>
            <person name="Miao H."/>
            <person name="Wang L."/>
            <person name="Qu L."/>
            <person name="Liu H."/>
            <person name="Sun Y."/>
            <person name="Le M."/>
            <person name="Wang Q."/>
            <person name="Wei S."/>
            <person name="Zheng Y."/>
            <person name="Lin W."/>
            <person name="Duan Y."/>
            <person name="Cao H."/>
            <person name="Xiong S."/>
            <person name="Wang X."/>
            <person name="Wei L."/>
            <person name="Li C."/>
            <person name="Ma Q."/>
            <person name="Ju M."/>
            <person name="Zhao R."/>
            <person name="Li G."/>
            <person name="Mu C."/>
            <person name="Tian Q."/>
            <person name="Mei H."/>
            <person name="Zhang T."/>
            <person name="Gao T."/>
            <person name="Zhang H."/>
        </authorList>
    </citation>
    <scope>NUCLEOTIDE SEQUENCE</scope>
    <source>
        <strain evidence="2">KEN8</strain>
    </source>
</reference>
<keyword evidence="1" id="KW-0732">Signal</keyword>
<keyword evidence="2" id="KW-0808">Transferase</keyword>
<sequence length="287" mass="31882">MHLYPVSLALLFIGFITFIAARNNPTHSTGSVSINCGSSGASAARDGREWLGDVQPKLSSLLQMKGSSTTSSVIHKLISADDPVPHKTARLSHSRFSYAFQVNPGQKVIRLHFNPAQYKGFKRFKDLFFVEAGPFMLLSNFSASLFANALGVNSFVKEFGINIEENQQYLNIIFSPENSQSLDTYAFINGIEIISVPASLSYYHGGDIGVQVVGKSPVYIDNSTALEIVHRIKSNKILFHQQQMILVTFLGVGKLVLIEKQVRSRILPGKYLWMWDSSTWSGFISLR</sequence>
<dbReference type="Gene3D" id="2.60.120.430">
    <property type="entry name" value="Galactose-binding lectin"/>
    <property type="match status" value="1"/>
</dbReference>
<gene>
    <name evidence="2" type="ORF">Scaly_1825300</name>
</gene>
<keyword evidence="2" id="KW-0675">Receptor</keyword>
<comment type="caution">
    <text evidence="2">The sequence shown here is derived from an EMBL/GenBank/DDBJ whole genome shotgun (WGS) entry which is preliminary data.</text>
</comment>
<proteinExistence type="predicted"/>
<reference evidence="2" key="1">
    <citation type="submission" date="2020-06" db="EMBL/GenBank/DDBJ databases">
        <authorList>
            <person name="Li T."/>
            <person name="Hu X."/>
            <person name="Zhang T."/>
            <person name="Song X."/>
            <person name="Zhang H."/>
            <person name="Dai N."/>
            <person name="Sheng W."/>
            <person name="Hou X."/>
            <person name="Wei L."/>
        </authorList>
    </citation>
    <scope>NUCLEOTIDE SEQUENCE</scope>
    <source>
        <strain evidence="2">KEN8</strain>
        <tissue evidence="2">Leaf</tissue>
    </source>
</reference>
<dbReference type="EMBL" id="JACGWM010000011">
    <property type="protein sequence ID" value="KAL0341627.1"/>
    <property type="molecule type" value="Genomic_DNA"/>
</dbReference>
<dbReference type="InterPro" id="IPR045272">
    <property type="entry name" value="ANXUR1/2-like"/>
</dbReference>
<dbReference type="GO" id="GO:0004714">
    <property type="term" value="F:transmembrane receptor protein tyrosine kinase activity"/>
    <property type="evidence" value="ECO:0007669"/>
    <property type="project" value="InterPro"/>
</dbReference>
<keyword evidence="2" id="KW-0418">Kinase</keyword>
<accession>A0AAW2NC75</accession>
<dbReference type="PANTHER" id="PTHR34590">
    <property type="entry name" value="OS03G0124300 PROTEIN-RELATED"/>
    <property type="match status" value="1"/>
</dbReference>
<dbReference type="AlphaFoldDB" id="A0AAW2NC75"/>
<evidence type="ECO:0000256" key="1">
    <source>
        <dbReference type="SAM" id="SignalP"/>
    </source>
</evidence>
<name>A0AAW2NC75_9LAMI</name>
<evidence type="ECO:0000313" key="2">
    <source>
        <dbReference type="EMBL" id="KAL0341627.1"/>
    </source>
</evidence>
<dbReference type="FunFam" id="2.60.120.430:FF:000003">
    <property type="entry name" value="FERONIA receptor-like kinase"/>
    <property type="match status" value="1"/>
</dbReference>
<dbReference type="PANTHER" id="PTHR34590:SF15">
    <property type="entry name" value="PROTEIN KINASE DOMAIN-CONTAINING PROTEIN"/>
    <property type="match status" value="1"/>
</dbReference>
<feature type="chain" id="PRO_5043822735" evidence="1">
    <location>
        <begin position="22"/>
        <end position="287"/>
    </location>
</feature>